<dbReference type="InterPro" id="IPR035932">
    <property type="entry name" value="HflD-like_sf"/>
</dbReference>
<dbReference type="InterPro" id="IPR007451">
    <property type="entry name" value="HflD"/>
</dbReference>
<dbReference type="PANTHER" id="PTHR38100:SF1">
    <property type="entry name" value="HIGH FREQUENCY LYSOGENIZATION PROTEIN HFLD"/>
    <property type="match status" value="1"/>
</dbReference>
<accession>A0ABS7DGP4</accession>
<evidence type="ECO:0000256" key="4">
    <source>
        <dbReference type="ARBA" id="ARBA00023136"/>
    </source>
</evidence>
<evidence type="ECO:0000256" key="1">
    <source>
        <dbReference type="ARBA" id="ARBA00004496"/>
    </source>
</evidence>
<dbReference type="PANTHER" id="PTHR38100">
    <property type="entry name" value="HIGH FREQUENCY LYSOGENIZATION PROTEIN HFLD"/>
    <property type="match status" value="1"/>
</dbReference>
<dbReference type="Pfam" id="PF04356">
    <property type="entry name" value="DUF489"/>
    <property type="match status" value="1"/>
</dbReference>
<dbReference type="RefSeq" id="WP_219936606.1">
    <property type="nucleotide sequence ID" value="NZ_JAGFNY010000003.1"/>
</dbReference>
<comment type="subcellular location">
    <subcellularLocation>
        <location evidence="1">Cytoplasm</location>
    </subcellularLocation>
</comment>
<proteinExistence type="predicted"/>
<evidence type="ECO:0000256" key="3">
    <source>
        <dbReference type="ARBA" id="ARBA00022490"/>
    </source>
</evidence>
<dbReference type="EMBL" id="JAGFNY010000003">
    <property type="protein sequence ID" value="MBW7569701.1"/>
    <property type="molecule type" value="Genomic_DNA"/>
</dbReference>
<name>A0ABS7DGP4_9GAMM</name>
<keyword evidence="4" id="KW-0472">Membrane</keyword>
<comment type="caution">
    <text evidence="5">The sequence shown here is derived from an EMBL/GenBank/DDBJ whole genome shotgun (WGS) entry which is preliminary data.</text>
</comment>
<evidence type="ECO:0000313" key="6">
    <source>
        <dbReference type="Proteomes" id="UP000731465"/>
    </source>
</evidence>
<keyword evidence="6" id="KW-1185">Reference proteome</keyword>
<reference evidence="5 6" key="1">
    <citation type="submission" date="2021-03" db="EMBL/GenBank/DDBJ databases">
        <title>Succinivibrio sp. nov. isolated from feces of cow.</title>
        <authorList>
            <person name="Choi J.-Y."/>
        </authorList>
    </citation>
    <scope>NUCLEOTIDE SEQUENCE [LARGE SCALE GENOMIC DNA]</scope>
    <source>
        <strain evidence="5 6">AGMB01872</strain>
    </source>
</reference>
<organism evidence="5 6">
    <name type="scientific">Succinivibrio faecicola</name>
    <dbReference type="NCBI Taxonomy" id="2820300"/>
    <lineage>
        <taxon>Bacteria</taxon>
        <taxon>Pseudomonadati</taxon>
        <taxon>Pseudomonadota</taxon>
        <taxon>Gammaproteobacteria</taxon>
        <taxon>Aeromonadales</taxon>
        <taxon>Succinivibrionaceae</taxon>
        <taxon>Succinivibrio</taxon>
    </lineage>
</organism>
<keyword evidence="2" id="KW-1003">Cell membrane</keyword>
<dbReference type="Gene3D" id="1.10.3890.10">
    <property type="entry name" value="HflD-like"/>
    <property type="match status" value="1"/>
</dbReference>
<protein>
    <submittedName>
        <fullName evidence="5">DUF489 family protein</fullName>
    </submittedName>
</protein>
<sequence length="214" mass="23917">MKNIKSEAIALAALFQCCSQINRIAHTGYCDENAAATVLRALLVTDPDTVEDIYKTSDLKNGFKSLIEGFSTDGITDNNAKELAKLAMQVIALTDRIMGNSSLYNRLSNEIDSLKVQIEKNYPDFLDGSTSVVMNSDNVEKFAQLYQSLISPNFSKLLIFGEERFLSSTENQNRIRALLLAGIRAVVLWNQVGGKKLYLMFRRKDILSYASEQI</sequence>
<dbReference type="Proteomes" id="UP000731465">
    <property type="component" value="Unassembled WGS sequence"/>
</dbReference>
<evidence type="ECO:0000313" key="5">
    <source>
        <dbReference type="EMBL" id="MBW7569701.1"/>
    </source>
</evidence>
<evidence type="ECO:0000256" key="2">
    <source>
        <dbReference type="ARBA" id="ARBA00022475"/>
    </source>
</evidence>
<gene>
    <name evidence="5" type="ORF">J5V48_02210</name>
</gene>
<dbReference type="SUPFAM" id="SSF101322">
    <property type="entry name" value="YcfC-like"/>
    <property type="match status" value="1"/>
</dbReference>
<keyword evidence="3" id="KW-0963">Cytoplasm</keyword>